<dbReference type="GO" id="GO:0035005">
    <property type="term" value="F:1-phosphatidylinositol-4-phosphate 3-kinase activity"/>
    <property type="evidence" value="ECO:0007669"/>
    <property type="project" value="TreeGrafter"/>
</dbReference>
<dbReference type="InterPro" id="IPR011009">
    <property type="entry name" value="Kinase-like_dom_sf"/>
</dbReference>
<keyword evidence="5 9" id="KW-0418">Kinase</keyword>
<dbReference type="InterPro" id="IPR036940">
    <property type="entry name" value="PI3/4_kinase_cat_sf"/>
</dbReference>
<evidence type="ECO:0000256" key="5">
    <source>
        <dbReference type="ARBA" id="ARBA00022777"/>
    </source>
</evidence>
<dbReference type="InterPro" id="IPR018936">
    <property type="entry name" value="PI3/4_kinase_CS"/>
</dbReference>
<feature type="region of interest" description="Disordered" evidence="7">
    <location>
        <begin position="378"/>
        <end position="397"/>
    </location>
</feature>
<evidence type="ECO:0000256" key="4">
    <source>
        <dbReference type="ARBA" id="ARBA00022741"/>
    </source>
</evidence>
<dbReference type="InterPro" id="IPR015433">
    <property type="entry name" value="PI3/4_kinase"/>
</dbReference>
<dbReference type="GO" id="GO:0043491">
    <property type="term" value="P:phosphatidylinositol 3-kinase/protein kinase B signal transduction"/>
    <property type="evidence" value="ECO:0007669"/>
    <property type="project" value="TreeGrafter"/>
</dbReference>
<evidence type="ECO:0000256" key="2">
    <source>
        <dbReference type="ARBA" id="ARBA00012073"/>
    </source>
</evidence>
<evidence type="ECO:0000259" key="8">
    <source>
        <dbReference type="PROSITE" id="PS50290"/>
    </source>
</evidence>
<evidence type="ECO:0000256" key="7">
    <source>
        <dbReference type="SAM" id="MobiDB-lite"/>
    </source>
</evidence>
<dbReference type="PANTHER" id="PTHR10048">
    <property type="entry name" value="PHOSPHATIDYLINOSITOL KINASE"/>
    <property type="match status" value="1"/>
</dbReference>
<dbReference type="Gene3D" id="3.30.1010.10">
    <property type="entry name" value="Phosphatidylinositol 3-kinase Catalytic Subunit, Chain A, domain 4"/>
    <property type="match status" value="1"/>
</dbReference>
<dbReference type="GO" id="GO:0050920">
    <property type="term" value="P:regulation of chemotaxis"/>
    <property type="evidence" value="ECO:0007669"/>
    <property type="project" value="UniProtKB-ARBA"/>
</dbReference>
<dbReference type="Gene3D" id="1.10.1070.11">
    <property type="entry name" value="Phosphatidylinositol 3-/4-kinase, catalytic domain"/>
    <property type="match status" value="1"/>
</dbReference>
<dbReference type="Pfam" id="PF00454">
    <property type="entry name" value="PI3_PI4_kinase"/>
    <property type="match status" value="1"/>
</dbReference>
<sequence length="397" mass="45662">RRSIRSPHVIGHFVFWHLVAEMSNNKICERHGLLIEEMLKRHPRRRDLLRQQYVVDQLLGAAMKIKNEPKKDRIPTVRELLRNIRFPRRFTLALNPAMECSGLDIAKCKVMDSKKLPLWLVFRNSQEEGDSIYIMFKAGDDLRQDLLTLQLLALMDNVWKQAGLDLHLIPYGCVATGEGVGMIEIVLKSDTIANITRKYGGAQAALSEEPLMHWLRKFNRLPAEVQRCLWNFVYSTSGYTVATYILGIGDRHNDNIMVREDGTLFHIDFGHFLGNFKTKFGFKRETAPFIFTPMYAYMMGGTSSPIYAHFCDVACQAYNVIRRYSNTLIILFMLMLSTGIPELQKVEDIFWLKSVLLIDRTDEEASAHYKTQIGEALNKQARPSTHTSVTSRVKRTT</sequence>
<dbReference type="GO" id="GO:0005524">
    <property type="term" value="F:ATP binding"/>
    <property type="evidence" value="ECO:0007669"/>
    <property type="project" value="UniProtKB-KW"/>
</dbReference>
<dbReference type="Proteomes" id="UP000051952">
    <property type="component" value="Unassembled WGS sequence"/>
</dbReference>
<reference evidence="10" key="1">
    <citation type="submission" date="2015-09" db="EMBL/GenBank/DDBJ databases">
        <authorList>
            <consortium name="Pathogen Informatics"/>
        </authorList>
    </citation>
    <scope>NUCLEOTIDE SEQUENCE [LARGE SCALE GENOMIC DNA]</scope>
    <source>
        <strain evidence="10">Lake Konstanz</strain>
    </source>
</reference>
<dbReference type="EMBL" id="CYKH01001078">
    <property type="protein sequence ID" value="CUI14380.1"/>
    <property type="molecule type" value="Genomic_DNA"/>
</dbReference>
<comment type="catalytic activity">
    <reaction evidence="1">
        <text>a 1,2-diacyl-sn-glycero-3-phospho-(1D-myo-inositol) + ATP = a 1,2-diacyl-sn-glycero-3-phospho-(1D-myo-inositol-3-phosphate) + ADP + H(+)</text>
        <dbReference type="Rhea" id="RHEA:12709"/>
        <dbReference type="ChEBI" id="CHEBI:15378"/>
        <dbReference type="ChEBI" id="CHEBI:30616"/>
        <dbReference type="ChEBI" id="CHEBI:57880"/>
        <dbReference type="ChEBI" id="CHEBI:58088"/>
        <dbReference type="ChEBI" id="CHEBI:456216"/>
        <dbReference type="EC" id="2.7.1.137"/>
    </reaction>
</comment>
<keyword evidence="6" id="KW-0067">ATP-binding</keyword>
<dbReference type="GO" id="GO:0016477">
    <property type="term" value="P:cell migration"/>
    <property type="evidence" value="ECO:0007669"/>
    <property type="project" value="TreeGrafter"/>
</dbReference>
<organism evidence="9 10">
    <name type="scientific">Bodo saltans</name>
    <name type="common">Flagellated protozoan</name>
    <dbReference type="NCBI Taxonomy" id="75058"/>
    <lineage>
        <taxon>Eukaryota</taxon>
        <taxon>Discoba</taxon>
        <taxon>Euglenozoa</taxon>
        <taxon>Kinetoplastea</taxon>
        <taxon>Metakinetoplastina</taxon>
        <taxon>Eubodonida</taxon>
        <taxon>Bodonidae</taxon>
        <taxon>Bodo</taxon>
    </lineage>
</organism>
<dbReference type="VEuPathDB" id="TriTrypDB:BSAL_87160"/>
<feature type="domain" description="PI3K/PI4K catalytic" evidence="8">
    <location>
        <begin position="104"/>
        <end position="381"/>
    </location>
</feature>
<dbReference type="SMART" id="SM00146">
    <property type="entry name" value="PI3Kc"/>
    <property type="match status" value="1"/>
</dbReference>
<dbReference type="GO" id="GO:0032060">
    <property type="term" value="P:bleb assembly"/>
    <property type="evidence" value="ECO:0007669"/>
    <property type="project" value="UniProtKB-ARBA"/>
</dbReference>
<proteinExistence type="predicted"/>
<dbReference type="GO" id="GO:0016303">
    <property type="term" value="F:1-phosphatidylinositol-3-kinase activity"/>
    <property type="evidence" value="ECO:0007669"/>
    <property type="project" value="UniProtKB-EC"/>
</dbReference>
<dbReference type="InterPro" id="IPR035448">
    <property type="entry name" value="PI3Kc"/>
</dbReference>
<feature type="non-terminal residue" evidence="9">
    <location>
        <position position="1"/>
    </location>
</feature>
<protein>
    <recommendedName>
        <fullName evidence="2">phosphatidylinositol 3-kinase</fullName>
        <ecNumber evidence="2">2.7.1.137</ecNumber>
    </recommendedName>
</protein>
<dbReference type="OMA" id="KFMNSKM"/>
<dbReference type="FunFam" id="1.10.1070.11:FF:000001">
    <property type="entry name" value="Phosphatidylinositol 4,5-bisphosphate 3-kinase catalytic subunit"/>
    <property type="match status" value="1"/>
</dbReference>
<dbReference type="AlphaFoldDB" id="A0A0S4KLA9"/>
<evidence type="ECO:0000313" key="9">
    <source>
        <dbReference type="EMBL" id="CUI14380.1"/>
    </source>
</evidence>
<keyword evidence="4" id="KW-0547">Nucleotide-binding</keyword>
<name>A0A0S4KLA9_BODSA</name>
<evidence type="ECO:0000256" key="3">
    <source>
        <dbReference type="ARBA" id="ARBA00022679"/>
    </source>
</evidence>
<feature type="compositionally biased region" description="Polar residues" evidence="7">
    <location>
        <begin position="381"/>
        <end position="391"/>
    </location>
</feature>
<dbReference type="InterPro" id="IPR000403">
    <property type="entry name" value="PI3/4_kinase_cat_dom"/>
</dbReference>
<evidence type="ECO:0000313" key="10">
    <source>
        <dbReference type="Proteomes" id="UP000051952"/>
    </source>
</evidence>
<accession>A0A0S4KLA9</accession>
<dbReference type="GO" id="GO:0048015">
    <property type="term" value="P:phosphatidylinositol-mediated signaling"/>
    <property type="evidence" value="ECO:0007669"/>
    <property type="project" value="TreeGrafter"/>
</dbReference>
<dbReference type="EC" id="2.7.1.137" evidence="2"/>
<gene>
    <name evidence="9" type="ORF">BSAL_87160</name>
</gene>
<dbReference type="PROSITE" id="PS00915">
    <property type="entry name" value="PI3_4_KINASE_1"/>
    <property type="match status" value="1"/>
</dbReference>
<dbReference type="GO" id="GO:0005737">
    <property type="term" value="C:cytoplasm"/>
    <property type="evidence" value="ECO:0007669"/>
    <property type="project" value="TreeGrafter"/>
</dbReference>
<dbReference type="FunFam" id="3.30.1010.10:FF:000008">
    <property type="entry name" value="Phosphatidylinositol 4,5-bisphosphate 3-kinase catalytic subunit gamma"/>
    <property type="match status" value="1"/>
</dbReference>
<dbReference type="CDD" id="cd00891">
    <property type="entry name" value="PI3Kc"/>
    <property type="match status" value="1"/>
</dbReference>
<keyword evidence="10" id="KW-1185">Reference proteome</keyword>
<keyword evidence="3" id="KW-0808">Transferase</keyword>
<evidence type="ECO:0000256" key="1">
    <source>
        <dbReference type="ARBA" id="ARBA00001498"/>
    </source>
</evidence>
<dbReference type="SUPFAM" id="SSF56112">
    <property type="entry name" value="Protein kinase-like (PK-like)"/>
    <property type="match status" value="1"/>
</dbReference>
<dbReference type="PROSITE" id="PS50290">
    <property type="entry name" value="PI3_4_KINASE_3"/>
    <property type="match status" value="1"/>
</dbReference>
<evidence type="ECO:0000256" key="6">
    <source>
        <dbReference type="ARBA" id="ARBA00022840"/>
    </source>
</evidence>
<dbReference type="OrthoDB" id="67688at2759"/>
<dbReference type="PANTHER" id="PTHR10048:SF14">
    <property type="entry name" value="LD28067P"/>
    <property type="match status" value="1"/>
</dbReference>
<dbReference type="GO" id="GO:0005886">
    <property type="term" value="C:plasma membrane"/>
    <property type="evidence" value="ECO:0007669"/>
    <property type="project" value="TreeGrafter"/>
</dbReference>
<dbReference type="GO" id="GO:0005942">
    <property type="term" value="C:phosphatidylinositol 3-kinase complex"/>
    <property type="evidence" value="ECO:0007669"/>
    <property type="project" value="TreeGrafter"/>
</dbReference>